<organism evidence="1 2">
    <name type="scientific">Solanum bulbocastanum</name>
    <name type="common">Wild potato</name>
    <dbReference type="NCBI Taxonomy" id="147425"/>
    <lineage>
        <taxon>Eukaryota</taxon>
        <taxon>Viridiplantae</taxon>
        <taxon>Streptophyta</taxon>
        <taxon>Embryophyta</taxon>
        <taxon>Tracheophyta</taxon>
        <taxon>Spermatophyta</taxon>
        <taxon>Magnoliopsida</taxon>
        <taxon>eudicotyledons</taxon>
        <taxon>Gunneridae</taxon>
        <taxon>Pentapetalae</taxon>
        <taxon>asterids</taxon>
        <taxon>lamiids</taxon>
        <taxon>Solanales</taxon>
        <taxon>Solanaceae</taxon>
        <taxon>Solanoideae</taxon>
        <taxon>Solaneae</taxon>
        <taxon>Solanum</taxon>
    </lineage>
</organism>
<dbReference type="AlphaFoldDB" id="A0AAN8YCD9"/>
<dbReference type="EMBL" id="JBANQN010000007">
    <property type="protein sequence ID" value="KAK6784378.1"/>
    <property type="molecule type" value="Genomic_DNA"/>
</dbReference>
<evidence type="ECO:0000313" key="1">
    <source>
        <dbReference type="EMBL" id="KAK6784378.1"/>
    </source>
</evidence>
<sequence length="79" mass="8915">MKIVDRGGDEDGGGGELSSLLLQWSSHLRTELYSSSSICDKGSTAQPSNFWRNRQYFLRRGVLSNFHYLCIQLVTQSLC</sequence>
<name>A0AAN8YCD9_SOLBU</name>
<dbReference type="Proteomes" id="UP001371456">
    <property type="component" value="Unassembled WGS sequence"/>
</dbReference>
<reference evidence="1 2" key="1">
    <citation type="submission" date="2024-02" db="EMBL/GenBank/DDBJ databases">
        <title>de novo genome assembly of Solanum bulbocastanum strain 11H21.</title>
        <authorList>
            <person name="Hosaka A.J."/>
        </authorList>
    </citation>
    <scope>NUCLEOTIDE SEQUENCE [LARGE SCALE GENOMIC DNA]</scope>
    <source>
        <tissue evidence="1">Young leaves</tissue>
    </source>
</reference>
<keyword evidence="2" id="KW-1185">Reference proteome</keyword>
<proteinExistence type="predicted"/>
<protein>
    <submittedName>
        <fullName evidence="1">Uncharacterized protein</fullName>
    </submittedName>
</protein>
<evidence type="ECO:0000313" key="2">
    <source>
        <dbReference type="Proteomes" id="UP001371456"/>
    </source>
</evidence>
<accession>A0AAN8YCD9</accession>
<gene>
    <name evidence="1" type="ORF">RDI58_017833</name>
</gene>
<comment type="caution">
    <text evidence="1">The sequence shown here is derived from an EMBL/GenBank/DDBJ whole genome shotgun (WGS) entry which is preliminary data.</text>
</comment>